<proteinExistence type="predicted"/>
<gene>
    <name evidence="1" type="ORF">HPLM_LOCUS9032</name>
</gene>
<organism evidence="3">
    <name type="scientific">Haemonchus placei</name>
    <name type="common">Barber's pole worm</name>
    <dbReference type="NCBI Taxonomy" id="6290"/>
    <lineage>
        <taxon>Eukaryota</taxon>
        <taxon>Metazoa</taxon>
        <taxon>Ecdysozoa</taxon>
        <taxon>Nematoda</taxon>
        <taxon>Chromadorea</taxon>
        <taxon>Rhabditida</taxon>
        <taxon>Rhabditina</taxon>
        <taxon>Rhabditomorpha</taxon>
        <taxon>Strongyloidea</taxon>
        <taxon>Trichostrongylidae</taxon>
        <taxon>Haemonchus</taxon>
    </lineage>
</organism>
<dbReference type="EMBL" id="UZAF01016981">
    <property type="protein sequence ID" value="VDO36423.1"/>
    <property type="molecule type" value="Genomic_DNA"/>
</dbReference>
<accession>A0A0N4WEH3</accession>
<keyword evidence="2" id="KW-1185">Reference proteome</keyword>
<dbReference type="WBParaSite" id="HPLM_0000904001-mRNA-1">
    <property type="protein sequence ID" value="HPLM_0000904001-mRNA-1"/>
    <property type="gene ID" value="HPLM_0000904001"/>
</dbReference>
<evidence type="ECO:0000313" key="3">
    <source>
        <dbReference type="WBParaSite" id="HPLM_0000904001-mRNA-1"/>
    </source>
</evidence>
<evidence type="ECO:0000313" key="1">
    <source>
        <dbReference type="EMBL" id="VDO36423.1"/>
    </source>
</evidence>
<protein>
    <submittedName>
        <fullName evidence="3">Ovule protein</fullName>
    </submittedName>
</protein>
<reference evidence="1 2" key="2">
    <citation type="submission" date="2018-11" db="EMBL/GenBank/DDBJ databases">
        <authorList>
            <consortium name="Pathogen Informatics"/>
        </authorList>
    </citation>
    <scope>NUCLEOTIDE SEQUENCE [LARGE SCALE GENOMIC DNA]</scope>
    <source>
        <strain evidence="1 2">MHpl1</strain>
    </source>
</reference>
<name>A0A0N4WEH3_HAEPC</name>
<evidence type="ECO:0000313" key="2">
    <source>
        <dbReference type="Proteomes" id="UP000268014"/>
    </source>
</evidence>
<dbReference type="Proteomes" id="UP000268014">
    <property type="component" value="Unassembled WGS sequence"/>
</dbReference>
<reference evidence="3" key="1">
    <citation type="submission" date="2017-02" db="UniProtKB">
        <authorList>
            <consortium name="WormBaseParasite"/>
        </authorList>
    </citation>
    <scope>IDENTIFICATION</scope>
</reference>
<dbReference type="AlphaFoldDB" id="A0A0N4WEH3"/>
<sequence length="65" mass="7338">MEHNKKNLFSGLPSSSFPSAFAELSRHITRTFYESLPAVIESYLFLFINDSVIPHILNICANVPL</sequence>